<dbReference type="Gramene" id="OMO78667">
    <property type="protein sequence ID" value="OMO78667"/>
    <property type="gene ID" value="CCACVL1_14218"/>
</dbReference>
<protein>
    <submittedName>
        <fullName evidence="2">Uncharacterized protein</fullName>
    </submittedName>
</protein>
<feature type="region of interest" description="Disordered" evidence="1">
    <location>
        <begin position="1"/>
        <end position="31"/>
    </location>
</feature>
<comment type="caution">
    <text evidence="2">The sequence shown here is derived from an EMBL/GenBank/DDBJ whole genome shotgun (WGS) entry which is preliminary data.</text>
</comment>
<reference evidence="2 3" key="1">
    <citation type="submission" date="2013-09" db="EMBL/GenBank/DDBJ databases">
        <title>Corchorus capsularis genome sequencing.</title>
        <authorList>
            <person name="Alam M."/>
            <person name="Haque M.S."/>
            <person name="Islam M.S."/>
            <person name="Emdad E.M."/>
            <person name="Islam M.M."/>
            <person name="Ahmed B."/>
            <person name="Halim A."/>
            <person name="Hossen Q.M.M."/>
            <person name="Hossain M.Z."/>
            <person name="Ahmed R."/>
            <person name="Khan M.M."/>
            <person name="Islam R."/>
            <person name="Rashid M.M."/>
            <person name="Khan S.A."/>
            <person name="Rahman M.S."/>
            <person name="Alam M."/>
        </authorList>
    </citation>
    <scope>NUCLEOTIDE SEQUENCE [LARGE SCALE GENOMIC DNA]</scope>
    <source>
        <strain evidence="3">cv. CVL-1</strain>
        <tissue evidence="2">Whole seedling</tissue>
    </source>
</reference>
<gene>
    <name evidence="2" type="ORF">CCACVL1_14218</name>
</gene>
<dbReference type="EMBL" id="AWWV01010532">
    <property type="protein sequence ID" value="OMO78667.1"/>
    <property type="molecule type" value="Genomic_DNA"/>
</dbReference>
<evidence type="ECO:0000313" key="3">
    <source>
        <dbReference type="Proteomes" id="UP000188268"/>
    </source>
</evidence>
<organism evidence="2 3">
    <name type="scientific">Corchorus capsularis</name>
    <name type="common">Jute</name>
    <dbReference type="NCBI Taxonomy" id="210143"/>
    <lineage>
        <taxon>Eukaryota</taxon>
        <taxon>Viridiplantae</taxon>
        <taxon>Streptophyta</taxon>
        <taxon>Embryophyta</taxon>
        <taxon>Tracheophyta</taxon>
        <taxon>Spermatophyta</taxon>
        <taxon>Magnoliopsida</taxon>
        <taxon>eudicotyledons</taxon>
        <taxon>Gunneridae</taxon>
        <taxon>Pentapetalae</taxon>
        <taxon>rosids</taxon>
        <taxon>malvids</taxon>
        <taxon>Malvales</taxon>
        <taxon>Malvaceae</taxon>
        <taxon>Grewioideae</taxon>
        <taxon>Apeibeae</taxon>
        <taxon>Corchorus</taxon>
    </lineage>
</organism>
<sequence length="31" mass="3172">MGAAMEESAQGLDEDLEAAAELESAPKPVPD</sequence>
<evidence type="ECO:0000313" key="2">
    <source>
        <dbReference type="EMBL" id="OMO78667.1"/>
    </source>
</evidence>
<dbReference type="Proteomes" id="UP000188268">
    <property type="component" value="Unassembled WGS sequence"/>
</dbReference>
<dbReference type="AlphaFoldDB" id="A0A1R3I7U1"/>
<name>A0A1R3I7U1_COCAP</name>
<accession>A0A1R3I7U1</accession>
<keyword evidence="3" id="KW-1185">Reference proteome</keyword>
<evidence type="ECO:0000256" key="1">
    <source>
        <dbReference type="SAM" id="MobiDB-lite"/>
    </source>
</evidence>
<proteinExistence type="predicted"/>